<dbReference type="Pfam" id="PF00557">
    <property type="entry name" value="Peptidase_M24"/>
    <property type="match status" value="1"/>
</dbReference>
<dbReference type="EMBL" id="BKCM01000019">
    <property type="protein sequence ID" value="GER02168.1"/>
    <property type="molecule type" value="Genomic_DNA"/>
</dbReference>
<dbReference type="EMBL" id="BKCL01000007">
    <property type="protein sequence ID" value="GEQ98547.1"/>
    <property type="molecule type" value="Genomic_DNA"/>
</dbReference>
<keyword evidence="3" id="KW-0031">Aminopeptidase</keyword>
<sequence length="457" mass="51460">MSSDHSHHSHDGRPCDHEHEQEMLKKPAALSERLEILPDDIDPKHDWTRLNAHGVMNVDFEERVDFRRLHRYRLGRARQALRNSDLGALLCFDNNNIRYITSTMIGEWSRDKFCRYTVLTGNGEPHLWDFGSAAAHHRIYAPWLQPVCCHAGNVGLRGTIPPDQGLVKRAAQEIHDVLREQGVANMPVGVDVIEPPMMFELQKLGIDVRDGQQVMLDAREVKSRDEIMLLNTAAAMVDGVYHDIYEALKPGVRESDIVAMASKRLFEMGSDDVEAINAVAGERCAPHPHNFTDRIIRPGDQAFFDIIQAYMGYRTCYYRTFNVGKATPAHHDAYRKAREWMDEALSRVRPGASTDHIAAAFPKAEEFGFPNEMEAFALQFGHGLGVALHERPIISRLVSMDHPMEIKEGMVFALETYCPAKDGSGAARIEEEVVVTADGAKVITLFPAEELPIANRY</sequence>
<evidence type="ECO:0000313" key="5">
    <source>
        <dbReference type="Proteomes" id="UP000322084"/>
    </source>
</evidence>
<protein>
    <submittedName>
        <fullName evidence="3">Aminopeptidase</fullName>
    </submittedName>
</protein>
<dbReference type="SUPFAM" id="SSF53092">
    <property type="entry name" value="Creatinase/prolidase N-terminal domain"/>
    <property type="match status" value="1"/>
</dbReference>
<dbReference type="PANTHER" id="PTHR46112:SF2">
    <property type="entry name" value="XAA-PRO AMINOPEPTIDASE P-RELATED"/>
    <property type="match status" value="1"/>
</dbReference>
<dbReference type="GO" id="GO:0004177">
    <property type="term" value="F:aminopeptidase activity"/>
    <property type="evidence" value="ECO:0007669"/>
    <property type="project" value="UniProtKB-KW"/>
</dbReference>
<dbReference type="PANTHER" id="PTHR46112">
    <property type="entry name" value="AMINOPEPTIDASE"/>
    <property type="match status" value="1"/>
</dbReference>
<dbReference type="Proteomes" id="UP000325187">
    <property type="component" value="Unassembled WGS sequence"/>
</dbReference>
<keyword evidence="3" id="KW-0378">Hydrolase</keyword>
<dbReference type="InterPro" id="IPR000994">
    <property type="entry name" value="Pept_M24"/>
</dbReference>
<accession>A0A5A7N226</accession>
<keyword evidence="6" id="KW-1185">Reference proteome</keyword>
<dbReference type="InterPro" id="IPR029149">
    <property type="entry name" value="Creatin/AminoP/Spt16_N"/>
</dbReference>
<evidence type="ECO:0000256" key="1">
    <source>
        <dbReference type="SAM" id="MobiDB-lite"/>
    </source>
</evidence>
<dbReference type="AlphaFoldDB" id="A0A5A7MRI8"/>
<evidence type="ECO:0000313" key="3">
    <source>
        <dbReference type="EMBL" id="GEQ98547.1"/>
    </source>
</evidence>
<evidence type="ECO:0000313" key="6">
    <source>
        <dbReference type="Proteomes" id="UP000325187"/>
    </source>
</evidence>
<feature type="domain" description="Peptidase M24" evidence="2">
    <location>
        <begin position="230"/>
        <end position="437"/>
    </location>
</feature>
<dbReference type="SUPFAM" id="SSF55920">
    <property type="entry name" value="Creatinase/aminopeptidase"/>
    <property type="match status" value="1"/>
</dbReference>
<evidence type="ECO:0000259" key="2">
    <source>
        <dbReference type="Pfam" id="PF00557"/>
    </source>
</evidence>
<dbReference type="InterPro" id="IPR050659">
    <property type="entry name" value="Peptidase_M24B"/>
</dbReference>
<dbReference type="Gene3D" id="3.90.230.10">
    <property type="entry name" value="Creatinase/methionine aminopeptidase superfamily"/>
    <property type="match status" value="1"/>
</dbReference>
<dbReference type="Proteomes" id="UP000322084">
    <property type="component" value="Unassembled WGS sequence"/>
</dbReference>
<dbReference type="Gene3D" id="3.40.350.10">
    <property type="entry name" value="Creatinase/prolidase N-terminal domain"/>
    <property type="match status" value="1"/>
</dbReference>
<name>A0A5A7MRI8_9PROT</name>
<proteinExistence type="predicted"/>
<reference evidence="5 6" key="1">
    <citation type="submission" date="2019-09" db="EMBL/GenBank/DDBJ databases">
        <title>NBRP : Genome information of microbial organism related human and environment.</title>
        <authorList>
            <person name="Hattori M."/>
            <person name="Oshima K."/>
            <person name="Inaba H."/>
            <person name="Suda W."/>
            <person name="Sakamoto M."/>
            <person name="Iino T."/>
            <person name="Kitahara M."/>
            <person name="Oshida Y."/>
            <person name="Iida T."/>
            <person name="Kudo T."/>
            <person name="Itoh T."/>
            <person name="Ohkuma M."/>
        </authorList>
    </citation>
    <scope>NUCLEOTIDE SEQUENCE [LARGE SCALE GENOMIC DNA]</scope>
    <source>
        <strain evidence="3 5">Hi-2</strain>
        <strain evidence="4 6">Mie-1</strain>
    </source>
</reference>
<comment type="caution">
    <text evidence="3">The sequence shown here is derived from an EMBL/GenBank/DDBJ whole genome shotgun (WGS) entry which is preliminary data.</text>
</comment>
<organism evidence="3 5">
    <name type="scientific">Iodidimonas gelatinilytica</name>
    <dbReference type="NCBI Taxonomy" id="1236966"/>
    <lineage>
        <taxon>Bacteria</taxon>
        <taxon>Pseudomonadati</taxon>
        <taxon>Pseudomonadota</taxon>
        <taxon>Alphaproteobacteria</taxon>
        <taxon>Iodidimonadales</taxon>
        <taxon>Iodidimonadaceae</taxon>
        <taxon>Iodidimonas</taxon>
    </lineage>
</organism>
<keyword evidence="3" id="KW-0645">Protease</keyword>
<gene>
    <name evidence="3" type="ORF">JCM17844_21840</name>
    <name evidence="4" type="ORF">JCM17845_27910</name>
</gene>
<evidence type="ECO:0000313" key="4">
    <source>
        <dbReference type="EMBL" id="GER02168.1"/>
    </source>
</evidence>
<dbReference type="InterPro" id="IPR036005">
    <property type="entry name" value="Creatinase/aminopeptidase-like"/>
</dbReference>
<feature type="region of interest" description="Disordered" evidence="1">
    <location>
        <begin position="1"/>
        <end position="23"/>
    </location>
</feature>
<dbReference type="CDD" id="cd01066">
    <property type="entry name" value="APP_MetAP"/>
    <property type="match status" value="1"/>
</dbReference>
<accession>A0A5A7MRI8</accession>